<dbReference type="InterPro" id="IPR043038">
    <property type="entry name" value="VbhA_sf"/>
</dbReference>
<dbReference type="Pfam" id="PF02661">
    <property type="entry name" value="Fic"/>
    <property type="match status" value="1"/>
</dbReference>
<proteinExistence type="predicted"/>
<dbReference type="EMBL" id="JAUMSQ010000251">
    <property type="protein sequence ID" value="MDO3638876.1"/>
    <property type="molecule type" value="Genomic_DNA"/>
</dbReference>
<comment type="catalytic activity">
    <reaction evidence="7">
        <text>L-tyrosyl-[protein] + ATP = O-(5'-adenylyl)-L-tyrosyl-[protein] + diphosphate</text>
        <dbReference type="Rhea" id="RHEA:54288"/>
        <dbReference type="Rhea" id="RHEA-COMP:10136"/>
        <dbReference type="Rhea" id="RHEA-COMP:13846"/>
        <dbReference type="ChEBI" id="CHEBI:30616"/>
        <dbReference type="ChEBI" id="CHEBI:33019"/>
        <dbReference type="ChEBI" id="CHEBI:46858"/>
        <dbReference type="ChEBI" id="CHEBI:83624"/>
        <dbReference type="EC" id="2.7.7.108"/>
    </reaction>
</comment>
<protein>
    <recommendedName>
        <fullName evidence="5">protein adenylyltransferase</fullName>
        <ecNumber evidence="5">2.7.7.108</ecNumber>
    </recommendedName>
</protein>
<evidence type="ECO:0000256" key="6">
    <source>
        <dbReference type="ARBA" id="ARBA00047939"/>
    </source>
</evidence>
<evidence type="ECO:0000256" key="1">
    <source>
        <dbReference type="ARBA" id="ARBA00022679"/>
    </source>
</evidence>
<dbReference type="SUPFAM" id="SSF140931">
    <property type="entry name" value="Fic-like"/>
    <property type="match status" value="1"/>
</dbReference>
<dbReference type="RefSeq" id="WP_302916110.1">
    <property type="nucleotide sequence ID" value="NZ_JAUMSQ010000251.1"/>
</dbReference>
<comment type="catalytic activity">
    <reaction evidence="6">
        <text>L-threonyl-[protein] + ATP = 3-O-(5'-adenylyl)-L-threonyl-[protein] + diphosphate</text>
        <dbReference type="Rhea" id="RHEA:54292"/>
        <dbReference type="Rhea" id="RHEA-COMP:11060"/>
        <dbReference type="Rhea" id="RHEA-COMP:13847"/>
        <dbReference type="ChEBI" id="CHEBI:30013"/>
        <dbReference type="ChEBI" id="CHEBI:30616"/>
        <dbReference type="ChEBI" id="CHEBI:33019"/>
        <dbReference type="ChEBI" id="CHEBI:138113"/>
        <dbReference type="EC" id="2.7.7.108"/>
    </reaction>
</comment>
<reference evidence="9" key="1">
    <citation type="submission" date="2023-07" db="EMBL/GenBank/DDBJ databases">
        <title>Mycolicibacterium sp. nov., a novel bacterial species.</title>
        <authorList>
            <person name="Cao Y."/>
        </authorList>
    </citation>
    <scope>NUCLEOTIDE SEQUENCE</scope>
    <source>
        <strain evidence="9">KC 300</strain>
    </source>
</reference>
<evidence type="ECO:0000259" key="8">
    <source>
        <dbReference type="PROSITE" id="PS51459"/>
    </source>
</evidence>
<feature type="domain" description="Fido" evidence="8">
    <location>
        <begin position="116"/>
        <end position="260"/>
    </location>
</feature>
<name>A0ABT8UNY6_9MYCO</name>
<evidence type="ECO:0000313" key="9">
    <source>
        <dbReference type="EMBL" id="MDO3638876.1"/>
    </source>
</evidence>
<dbReference type="PANTHER" id="PTHR39560">
    <property type="entry name" value="PROTEIN ADENYLYLTRANSFERASE FIC-RELATED"/>
    <property type="match status" value="1"/>
</dbReference>
<accession>A0ABT8UNY6</accession>
<gene>
    <name evidence="9" type="ORF">Q2100_24260</name>
</gene>
<keyword evidence="3" id="KW-0547">Nucleotide-binding</keyword>
<organism evidence="9 10">
    <name type="scientific">Mycolicibacterium arseniciresistens</name>
    <dbReference type="NCBI Taxonomy" id="3062257"/>
    <lineage>
        <taxon>Bacteria</taxon>
        <taxon>Bacillati</taxon>
        <taxon>Actinomycetota</taxon>
        <taxon>Actinomycetes</taxon>
        <taxon>Mycobacteriales</taxon>
        <taxon>Mycobacteriaceae</taxon>
        <taxon>Mycolicibacterium</taxon>
    </lineage>
</organism>
<dbReference type="InterPro" id="IPR003812">
    <property type="entry name" value="Fido"/>
</dbReference>
<keyword evidence="4" id="KW-0067">ATP-binding</keyword>
<dbReference type="EC" id="2.7.7.108" evidence="5"/>
<keyword evidence="2" id="KW-0548">Nucleotidyltransferase</keyword>
<evidence type="ECO:0000256" key="7">
    <source>
        <dbReference type="ARBA" id="ARBA00048696"/>
    </source>
</evidence>
<comment type="caution">
    <text evidence="9">The sequence shown here is derived from an EMBL/GenBank/DDBJ whole genome shotgun (WGS) entry which is preliminary data.</text>
</comment>
<evidence type="ECO:0000256" key="5">
    <source>
        <dbReference type="ARBA" id="ARBA00034531"/>
    </source>
</evidence>
<evidence type="ECO:0000256" key="3">
    <source>
        <dbReference type="ARBA" id="ARBA00022741"/>
    </source>
</evidence>
<dbReference type="Gene3D" id="1.10.8.1050">
    <property type="entry name" value="Antitoxin VbhA-like"/>
    <property type="match status" value="1"/>
</dbReference>
<sequence length="267" mass="30138">MSIEHPLPDVAATVAAHRLEGWQPADEHVAALHTLARGDVSFAEYLAGFRDRHPPPQPHVRRFRLRRAVPYFIPGTTVLRNKFGATSAETLHELEFAATAGRMAMWLRRVSDRGQADDLDVQVIHRYLFGDVYSWAGEYRTTELRRGDQHFAWQSSIAGRMATVHDSARRAMTVCAGADDSRVAYELARIYAAHNQIHPFREGNGRTGAALLQLLARRCGKTLDLSGISRDEWYAAARDSMPFRRDGRASHRPFLYLLGPALHDDRQ</sequence>
<dbReference type="PROSITE" id="PS51459">
    <property type="entry name" value="FIDO"/>
    <property type="match status" value="1"/>
</dbReference>
<evidence type="ECO:0000256" key="4">
    <source>
        <dbReference type="ARBA" id="ARBA00022840"/>
    </source>
</evidence>
<keyword evidence="1" id="KW-0808">Transferase</keyword>
<dbReference type="Gene3D" id="1.10.3290.10">
    <property type="entry name" value="Fido-like domain"/>
    <property type="match status" value="1"/>
</dbReference>
<evidence type="ECO:0000256" key="2">
    <source>
        <dbReference type="ARBA" id="ARBA00022695"/>
    </source>
</evidence>
<dbReference type="Proteomes" id="UP001168823">
    <property type="component" value="Unassembled WGS sequence"/>
</dbReference>
<dbReference type="InterPro" id="IPR036597">
    <property type="entry name" value="Fido-like_dom_sf"/>
</dbReference>
<dbReference type="PANTHER" id="PTHR39560:SF1">
    <property type="entry name" value="PROTEIN ADENYLYLTRANSFERASE FIC-RELATED"/>
    <property type="match status" value="1"/>
</dbReference>
<evidence type="ECO:0000313" key="10">
    <source>
        <dbReference type="Proteomes" id="UP001168823"/>
    </source>
</evidence>
<keyword evidence="10" id="KW-1185">Reference proteome</keyword>